<name>W9VGN4_9GAMM</name>
<protein>
    <recommendedName>
        <fullName evidence="3">Probable chemoreceptor glutamine deamidase CheD</fullName>
        <ecNumber evidence="3">3.5.1.44</ecNumber>
    </recommendedName>
</protein>
<dbReference type="EMBL" id="AONC01000014">
    <property type="protein sequence ID" value="EXJ16171.1"/>
    <property type="molecule type" value="Genomic_DNA"/>
</dbReference>
<sequence length="179" mass="19580">MQLLNTTQTMRDIHIHSCGVWFGGGPVRLRTILGSCVAITLWHPRLRIGGLCHFMIAESSSPKRVERNGCYADSAMEMLEAGIAKAGVKPRDLEAKLFGGGQMFACPEPGAKWSMLNQVQERNIAVGRDLVRRYGHPIVAEHLGGQGHRSLVFDLTTGLAWLKHSPLGSAQTPERQLAA</sequence>
<gene>
    <name evidence="3" type="primary">cheD</name>
    <name evidence="4" type="ORF">D779_0476</name>
</gene>
<keyword evidence="5" id="KW-1185">Reference proteome</keyword>
<proteinExistence type="inferred from homology"/>
<dbReference type="GO" id="GO:0006935">
    <property type="term" value="P:chemotaxis"/>
    <property type="evidence" value="ECO:0007669"/>
    <property type="project" value="UniProtKB-UniRule"/>
</dbReference>
<dbReference type="PANTHER" id="PTHR35147">
    <property type="entry name" value="CHEMORECEPTOR GLUTAMINE DEAMIDASE CHED-RELATED"/>
    <property type="match status" value="1"/>
</dbReference>
<dbReference type="InterPro" id="IPR005659">
    <property type="entry name" value="Chemorcpt_Glu_NH3ase_CheD"/>
</dbReference>
<dbReference type="eggNOG" id="COG1871">
    <property type="taxonomic scope" value="Bacteria"/>
</dbReference>
<evidence type="ECO:0000313" key="4">
    <source>
        <dbReference type="EMBL" id="EXJ16171.1"/>
    </source>
</evidence>
<dbReference type="STRING" id="1249627.D779_0476"/>
<evidence type="ECO:0000256" key="3">
    <source>
        <dbReference type="HAMAP-Rule" id="MF_01440"/>
    </source>
</evidence>
<organism evidence="4 5">
    <name type="scientific">Imhoffiella purpurea</name>
    <dbReference type="NCBI Taxonomy" id="1249627"/>
    <lineage>
        <taxon>Bacteria</taxon>
        <taxon>Pseudomonadati</taxon>
        <taxon>Pseudomonadota</taxon>
        <taxon>Gammaproteobacteria</taxon>
        <taxon>Chromatiales</taxon>
        <taxon>Chromatiaceae</taxon>
        <taxon>Imhoffiella</taxon>
    </lineage>
</organism>
<keyword evidence="1 3" id="KW-0145">Chemotaxis</keyword>
<dbReference type="PANTHER" id="PTHR35147:SF3">
    <property type="entry name" value="CHEMORECEPTOR GLUTAMINE DEAMIDASE CHED 1-RELATED"/>
    <property type="match status" value="1"/>
</dbReference>
<evidence type="ECO:0000313" key="5">
    <source>
        <dbReference type="Proteomes" id="UP000019460"/>
    </source>
</evidence>
<dbReference type="Proteomes" id="UP000019460">
    <property type="component" value="Unassembled WGS sequence"/>
</dbReference>
<dbReference type="HAMAP" id="MF_01440">
    <property type="entry name" value="CheD"/>
    <property type="match status" value="1"/>
</dbReference>
<evidence type="ECO:0000256" key="2">
    <source>
        <dbReference type="ARBA" id="ARBA00022801"/>
    </source>
</evidence>
<reference evidence="4 5" key="1">
    <citation type="submission" date="2012-11" db="EMBL/GenBank/DDBJ databases">
        <title>Genome assembly of Thiorhodococcus sp. AK35.</title>
        <authorList>
            <person name="Nupur N."/>
            <person name="Khatri I."/>
            <person name="Subramanian S."/>
            <person name="Pinnaka A."/>
        </authorList>
    </citation>
    <scope>NUCLEOTIDE SEQUENCE [LARGE SCALE GENOMIC DNA]</scope>
    <source>
        <strain evidence="4 5">AK35</strain>
    </source>
</reference>
<dbReference type="CDD" id="cd16352">
    <property type="entry name" value="CheD"/>
    <property type="match status" value="1"/>
</dbReference>
<dbReference type="Gene3D" id="3.30.1330.200">
    <property type="match status" value="1"/>
</dbReference>
<dbReference type="EC" id="3.5.1.44" evidence="3"/>
<evidence type="ECO:0000256" key="1">
    <source>
        <dbReference type="ARBA" id="ARBA00022500"/>
    </source>
</evidence>
<comment type="catalytic activity">
    <reaction evidence="3">
        <text>L-glutaminyl-[protein] + H2O = L-glutamyl-[protein] + NH4(+)</text>
        <dbReference type="Rhea" id="RHEA:16441"/>
        <dbReference type="Rhea" id="RHEA-COMP:10207"/>
        <dbReference type="Rhea" id="RHEA-COMP:10208"/>
        <dbReference type="ChEBI" id="CHEBI:15377"/>
        <dbReference type="ChEBI" id="CHEBI:28938"/>
        <dbReference type="ChEBI" id="CHEBI:29973"/>
        <dbReference type="ChEBI" id="CHEBI:30011"/>
        <dbReference type="EC" id="3.5.1.44"/>
    </reaction>
</comment>
<dbReference type="GO" id="GO:0050568">
    <property type="term" value="F:protein-glutamine glutaminase activity"/>
    <property type="evidence" value="ECO:0007669"/>
    <property type="project" value="UniProtKB-UniRule"/>
</dbReference>
<dbReference type="PATRIC" id="fig|1249627.3.peg.1052"/>
<dbReference type="InterPro" id="IPR038592">
    <property type="entry name" value="CheD-like_sf"/>
</dbReference>
<keyword evidence="2 3" id="KW-0378">Hydrolase</keyword>
<dbReference type="RefSeq" id="WP_232424069.1">
    <property type="nucleotide sequence ID" value="NZ_AONC01000014.1"/>
</dbReference>
<accession>W9VGN4</accession>
<comment type="caution">
    <text evidence="4">The sequence shown here is derived from an EMBL/GenBank/DDBJ whole genome shotgun (WGS) entry which is preliminary data.</text>
</comment>
<comment type="function">
    <text evidence="3">Probably deamidates glutamine residues to glutamate on methyl-accepting chemotaxis receptors (MCPs), playing an important role in chemotaxis.</text>
</comment>
<dbReference type="Pfam" id="PF03975">
    <property type="entry name" value="CheD"/>
    <property type="match status" value="1"/>
</dbReference>
<dbReference type="InterPro" id="IPR011324">
    <property type="entry name" value="Cytotoxic_necrot_fac-like_cat"/>
</dbReference>
<dbReference type="AlphaFoldDB" id="W9VGN4"/>
<comment type="similarity">
    <text evidence="3">Belongs to the CheD family.</text>
</comment>
<dbReference type="SUPFAM" id="SSF64438">
    <property type="entry name" value="CNF1/YfiH-like putative cysteine hydrolases"/>
    <property type="match status" value="1"/>
</dbReference>